<protein>
    <submittedName>
        <fullName evidence="1">Uncharacterized protein</fullName>
    </submittedName>
</protein>
<evidence type="ECO:0000313" key="2">
    <source>
        <dbReference type="Proteomes" id="UP000015500"/>
    </source>
</evidence>
<dbReference type="HOGENOM" id="CLU_2934928_0_0_9"/>
<dbReference type="STRING" id="1921421.M493_16555"/>
<keyword evidence="2" id="KW-1185">Reference proteome</keyword>
<accession>S5ZSP7</accession>
<dbReference type="Proteomes" id="UP000015500">
    <property type="component" value="Chromosome"/>
</dbReference>
<proteinExistence type="predicted"/>
<dbReference type="KEGG" id="gjf:M493_16555"/>
<evidence type="ECO:0000313" key="1">
    <source>
        <dbReference type="EMBL" id="AGT33523.1"/>
    </source>
</evidence>
<organism evidence="1 2">
    <name type="scientific">Geobacillus genomosp. 3</name>
    <dbReference type="NCBI Taxonomy" id="1921421"/>
    <lineage>
        <taxon>Bacteria</taxon>
        <taxon>Bacillati</taxon>
        <taxon>Bacillota</taxon>
        <taxon>Bacilli</taxon>
        <taxon>Bacillales</taxon>
        <taxon>Anoxybacillaceae</taxon>
        <taxon>Geobacillus</taxon>
    </lineage>
</organism>
<sequence>MFLESDRIVERMGGGLADSLPENLVRVSGRVFKMETIWEAYSYASVICSNEKKGKGGRGA</sequence>
<gene>
    <name evidence="1" type="ORF">M493_16555</name>
</gene>
<reference evidence="1 2" key="1">
    <citation type="journal article" date="2014" name="Genome Announc.">
        <title>Complete Genome Sequence of the Thermophilic Polychlorinated Biphenyl Degrader Geobacillus sp. Strain JF8 (NBRC 109937).</title>
        <authorList>
            <person name="Shintani M."/>
            <person name="Ohtsubo Y."/>
            <person name="Fukuda K."/>
            <person name="Hosoyama A."/>
            <person name="Ohji S."/>
            <person name="Yamazoe A."/>
            <person name="Fujita N."/>
            <person name="Nagata Y."/>
            <person name="Tsuda M."/>
            <person name="Hatta T."/>
            <person name="Kimbara K."/>
        </authorList>
    </citation>
    <scope>NUCLEOTIDE SEQUENCE [LARGE SCALE GENOMIC DNA]</scope>
    <source>
        <strain evidence="1 2">JF8</strain>
    </source>
</reference>
<dbReference type="EMBL" id="CP006254">
    <property type="protein sequence ID" value="AGT33523.1"/>
    <property type="molecule type" value="Genomic_DNA"/>
</dbReference>
<dbReference type="AlphaFoldDB" id="S5ZSP7"/>
<name>S5ZSP7_GEOG3</name>